<organism evidence="4 5">
    <name type="scientific">Bacillus manliponensis</name>
    <dbReference type="NCBI Taxonomy" id="574376"/>
    <lineage>
        <taxon>Bacteria</taxon>
        <taxon>Bacillati</taxon>
        <taxon>Bacillota</taxon>
        <taxon>Bacilli</taxon>
        <taxon>Bacillales</taxon>
        <taxon>Bacillaceae</taxon>
        <taxon>Bacillus</taxon>
        <taxon>Bacillus cereus group</taxon>
    </lineage>
</organism>
<evidence type="ECO:0000313" key="5">
    <source>
        <dbReference type="Proteomes" id="UP000027822"/>
    </source>
</evidence>
<dbReference type="OrthoDB" id="9770293at2"/>
<dbReference type="EMBL" id="JOTN01000004">
    <property type="protein sequence ID" value="KEK20251.1"/>
    <property type="molecule type" value="Genomic_DNA"/>
</dbReference>
<comment type="caution">
    <text evidence="4">The sequence shown here is derived from an EMBL/GenBank/DDBJ whole genome shotgun (WGS) entry which is preliminary data.</text>
</comment>
<keyword evidence="5" id="KW-1185">Reference proteome</keyword>
<dbReference type="InterPro" id="IPR013702">
    <property type="entry name" value="FIST_domain_N"/>
</dbReference>
<dbReference type="AlphaFoldDB" id="A0A073K114"/>
<dbReference type="PANTHER" id="PTHR40252:SF2">
    <property type="entry name" value="BLR0328 PROTEIN"/>
    <property type="match status" value="1"/>
</dbReference>
<accession>A0A073K114</accession>
<dbReference type="InterPro" id="IPR019494">
    <property type="entry name" value="FIST_C"/>
</dbReference>
<evidence type="ECO:0008006" key="6">
    <source>
        <dbReference type="Google" id="ProtNLM"/>
    </source>
</evidence>
<sequence>MSKITSLHANHNTSLEAFSSIRNQLNKKPAFILFFSSTKYDFAQLTALFHEEYKDSEIVGVSTTGEIHAKGFANNSLSVMAFYEGTCKAKAVLMDDIVKYPIFSRKKLIEAANSIGINRNGKPARGSELALVFPNGLVMGEEKMLSVVNSIFTYDEFPVIGGTAGDDGKFEQTFVSCNGVVSSQGGAVVFLKTDLHIAIQKENIFSSTGKKMKITKADMEKRIIHEMNGRTASSEYARLLGVSPANLSNYFMKNPIGRRIHNDIWIASPFQVMSDGSIQFYCQVFQDETVELLQVESAVDKLQESIHKLEEEMVQIEGVLAMNCILRKLQFELEGSIPLLNTHLSKVPNLSGFSSYGEQLGKQQLNQTLVMLAFGKRRG</sequence>
<dbReference type="PANTHER" id="PTHR40252">
    <property type="entry name" value="BLR0328 PROTEIN"/>
    <property type="match status" value="1"/>
</dbReference>
<protein>
    <recommendedName>
        <fullName evidence="6">FIST domain-containing protein</fullName>
    </recommendedName>
</protein>
<dbReference type="SMART" id="SM01204">
    <property type="entry name" value="FIST_C"/>
    <property type="match status" value="1"/>
</dbReference>
<feature type="domain" description="FIST C-domain" evidence="3">
    <location>
        <begin position="232"/>
        <end position="362"/>
    </location>
</feature>
<keyword evidence="1" id="KW-0175">Coiled coil</keyword>
<dbReference type="Pfam" id="PF10442">
    <property type="entry name" value="FIST_C"/>
    <property type="match status" value="1"/>
</dbReference>
<dbReference type="eggNOG" id="COG3287">
    <property type="taxonomic scope" value="Bacteria"/>
</dbReference>
<feature type="coiled-coil region" evidence="1">
    <location>
        <begin position="292"/>
        <end position="319"/>
    </location>
</feature>
<name>A0A073K114_9BACI</name>
<evidence type="ECO:0000256" key="1">
    <source>
        <dbReference type="SAM" id="Coils"/>
    </source>
</evidence>
<dbReference type="RefSeq" id="WP_034637612.1">
    <property type="nucleotide sequence ID" value="NZ_CBCSJC010000003.1"/>
</dbReference>
<gene>
    <name evidence="4" type="ORF">BAMA_17585</name>
</gene>
<proteinExistence type="predicted"/>
<evidence type="ECO:0000259" key="3">
    <source>
        <dbReference type="SMART" id="SM01204"/>
    </source>
</evidence>
<dbReference type="SMART" id="SM00897">
    <property type="entry name" value="FIST"/>
    <property type="match status" value="1"/>
</dbReference>
<dbReference type="Proteomes" id="UP000027822">
    <property type="component" value="Unassembled WGS sequence"/>
</dbReference>
<dbReference type="Pfam" id="PF08495">
    <property type="entry name" value="FIST"/>
    <property type="match status" value="1"/>
</dbReference>
<reference evidence="4 5" key="1">
    <citation type="submission" date="2014-06" db="EMBL/GenBank/DDBJ databases">
        <title>Draft genome sequence of Bacillus manliponensis JCM 15802 (MCCC 1A00708).</title>
        <authorList>
            <person name="Lai Q."/>
            <person name="Liu Y."/>
            <person name="Shao Z."/>
        </authorList>
    </citation>
    <scope>NUCLEOTIDE SEQUENCE [LARGE SCALE GENOMIC DNA]</scope>
    <source>
        <strain evidence="4 5">JCM 15802</strain>
    </source>
</reference>
<dbReference type="STRING" id="574376.BAMA_17585"/>
<evidence type="ECO:0000259" key="2">
    <source>
        <dbReference type="SMART" id="SM00897"/>
    </source>
</evidence>
<evidence type="ECO:0000313" key="4">
    <source>
        <dbReference type="EMBL" id="KEK20251.1"/>
    </source>
</evidence>
<feature type="domain" description="FIST" evidence="2">
    <location>
        <begin position="28"/>
        <end position="231"/>
    </location>
</feature>